<dbReference type="PROSITE" id="PS51396">
    <property type="entry name" value="PUL"/>
    <property type="match status" value="1"/>
</dbReference>
<evidence type="ECO:0000256" key="4">
    <source>
        <dbReference type="SAM" id="MobiDB-lite"/>
    </source>
</evidence>
<keyword evidence="3" id="KW-0378">Hydrolase</keyword>
<accession>A0A427XJ65</accession>
<dbReference type="PANTHER" id="PTHR12378">
    <property type="entry name" value="DESUMOYLATING ISOPEPTIDASE"/>
    <property type="match status" value="1"/>
</dbReference>
<evidence type="ECO:0008006" key="10">
    <source>
        <dbReference type="Google" id="ProtNLM"/>
    </source>
</evidence>
<dbReference type="PANTHER" id="PTHR12378:SF7">
    <property type="entry name" value="DESUMOYLATING ISOPEPTIDASE 1"/>
    <property type="match status" value="1"/>
</dbReference>
<dbReference type="GO" id="GO:0008233">
    <property type="term" value="F:peptidase activity"/>
    <property type="evidence" value="ECO:0007669"/>
    <property type="project" value="UniProtKB-KW"/>
</dbReference>
<proteinExistence type="inferred from homology"/>
<dbReference type="STRING" id="105984.A0A427XJ65"/>
<evidence type="ECO:0000256" key="2">
    <source>
        <dbReference type="ARBA" id="ARBA00022670"/>
    </source>
</evidence>
<dbReference type="InterPro" id="IPR042266">
    <property type="entry name" value="PPPDE_sf"/>
</dbReference>
<dbReference type="InterPro" id="IPR036249">
    <property type="entry name" value="Thioredoxin-like_sf"/>
</dbReference>
<dbReference type="RefSeq" id="XP_028474086.1">
    <property type="nucleotide sequence ID" value="XM_028617623.1"/>
</dbReference>
<dbReference type="EMBL" id="RSCE01000011">
    <property type="protein sequence ID" value="RSH78939.1"/>
    <property type="molecule type" value="Genomic_DNA"/>
</dbReference>
<dbReference type="InterPro" id="IPR011989">
    <property type="entry name" value="ARM-like"/>
</dbReference>
<dbReference type="SMART" id="SM01179">
    <property type="entry name" value="DUF862"/>
    <property type="match status" value="1"/>
</dbReference>
<evidence type="ECO:0000259" key="5">
    <source>
        <dbReference type="PROSITE" id="PS51352"/>
    </source>
</evidence>
<dbReference type="CDD" id="cd02947">
    <property type="entry name" value="TRX_family"/>
    <property type="match status" value="1"/>
</dbReference>
<dbReference type="Proteomes" id="UP000279236">
    <property type="component" value="Unassembled WGS sequence"/>
</dbReference>
<evidence type="ECO:0000259" key="6">
    <source>
        <dbReference type="PROSITE" id="PS51396"/>
    </source>
</evidence>
<dbReference type="GO" id="GO:0070646">
    <property type="term" value="P:protein modification by small protein removal"/>
    <property type="evidence" value="ECO:0007669"/>
    <property type="project" value="TreeGrafter"/>
</dbReference>
<evidence type="ECO:0000313" key="8">
    <source>
        <dbReference type="EMBL" id="RSH78939.1"/>
    </source>
</evidence>
<comment type="similarity">
    <text evidence="1">Belongs to the DeSI family.</text>
</comment>
<gene>
    <name evidence="8" type="ORF">EHS24_001862</name>
</gene>
<protein>
    <recommendedName>
        <fullName evidence="10">PPPDE domain-containing protein</fullName>
    </recommendedName>
</protein>
<dbReference type="InterPro" id="IPR013766">
    <property type="entry name" value="Thioredoxin_domain"/>
</dbReference>
<dbReference type="SUPFAM" id="SSF52833">
    <property type="entry name" value="Thioredoxin-like"/>
    <property type="match status" value="1"/>
</dbReference>
<feature type="domain" description="PUL" evidence="6">
    <location>
        <begin position="355"/>
        <end position="659"/>
    </location>
</feature>
<feature type="region of interest" description="Disordered" evidence="4">
    <location>
        <begin position="171"/>
        <end position="194"/>
    </location>
</feature>
<dbReference type="Pfam" id="PF00085">
    <property type="entry name" value="Thioredoxin"/>
    <property type="match status" value="1"/>
</dbReference>
<keyword evidence="2" id="KW-0645">Protease</keyword>
<dbReference type="InterPro" id="IPR008580">
    <property type="entry name" value="PPPDE_dom"/>
</dbReference>
<evidence type="ECO:0000313" key="9">
    <source>
        <dbReference type="Proteomes" id="UP000279236"/>
    </source>
</evidence>
<evidence type="ECO:0000256" key="3">
    <source>
        <dbReference type="ARBA" id="ARBA00022801"/>
    </source>
</evidence>
<evidence type="ECO:0000256" key="1">
    <source>
        <dbReference type="ARBA" id="ARBA00008140"/>
    </source>
</evidence>
<sequence>MSGQTGRVQLYVYDLSRGMAKAMSLGLTGKQIDGIWHTSVVVFGREIFYGRGIMEATPGTTHHGTPQQIIDCGETRELPLGYSQLTTDIDDETFQEYLSSVSELYTPSAYHLIDFNCNNFTADVIGFLTGAEIPSWISGLPYEFLATPLGQMLKPQIDAIFGASNSAEHSAFSPLSRTPAPATTPPPAPSSVNSQDLASTLLQAFASQAAGGGASVASGSAAPPRTNPETTPLTLVTSRTNFNSILSNNRAVIVNFTNTAGCPPCRAIKPAYESISEEYSAVYGPKGTRFLEVETGVGEGQGIAGDHGITATPTFQFFKDGKKVDEMKGADKRGLESRVEAFLDDCFPRHPHRRLFLPATERLSTQPISATATPAYPALLSKLGSFNGATPDHVQVLSSEVVPFLEGKVTLNDAQLQALVSKWTATTNALLLTLKAAEAFPLIDLWRVGLTNARVSAALGLLLTPGATGAEPLGPILSLTANALKADTATTPRPLLLTTLRLSTNLLAPLPLANLVLSPSAALQPDLLAVLVDALLHPEVSVRKAAADVAVNAAAWRHRVGKERARAEGVAGEDDFGEEVEWEAELLSALLEGIGREQDADVGHRLLAASALIIYLSPGYDNTIKPFLDVLGARATLEAAGKRWGKPDARKLADEVAFKLC</sequence>
<dbReference type="Gene3D" id="3.90.1720.30">
    <property type="entry name" value="PPPDE domains"/>
    <property type="match status" value="1"/>
</dbReference>
<dbReference type="OrthoDB" id="21221at2759"/>
<reference evidence="8 9" key="1">
    <citation type="submission" date="2018-11" db="EMBL/GenBank/DDBJ databases">
        <title>Genome sequence of Apiotrichum porosum DSM 27194.</title>
        <authorList>
            <person name="Aliyu H."/>
            <person name="Gorte O."/>
            <person name="Ochsenreither K."/>
        </authorList>
    </citation>
    <scope>NUCLEOTIDE SEQUENCE [LARGE SCALE GENOMIC DNA]</scope>
    <source>
        <strain evidence="8 9">DSM 27194</strain>
    </source>
</reference>
<keyword evidence="9" id="KW-1185">Reference proteome</keyword>
<comment type="caution">
    <text evidence="8">The sequence shown here is derived from an EMBL/GenBank/DDBJ whole genome shotgun (WGS) entry which is preliminary data.</text>
</comment>
<evidence type="ECO:0000259" key="7">
    <source>
        <dbReference type="PROSITE" id="PS51858"/>
    </source>
</evidence>
<feature type="domain" description="Thioredoxin" evidence="5">
    <location>
        <begin position="216"/>
        <end position="344"/>
    </location>
</feature>
<dbReference type="PROSITE" id="PS51858">
    <property type="entry name" value="PPPDE"/>
    <property type="match status" value="1"/>
</dbReference>
<dbReference type="PROSITE" id="PS51352">
    <property type="entry name" value="THIOREDOXIN_2"/>
    <property type="match status" value="1"/>
</dbReference>
<dbReference type="Gene3D" id="3.40.30.10">
    <property type="entry name" value="Glutaredoxin"/>
    <property type="match status" value="1"/>
</dbReference>
<feature type="domain" description="PPPDE" evidence="7">
    <location>
        <begin position="6"/>
        <end position="158"/>
    </location>
</feature>
<dbReference type="Gene3D" id="1.25.10.10">
    <property type="entry name" value="Leucine-rich Repeat Variant"/>
    <property type="match status" value="1"/>
</dbReference>
<dbReference type="Pfam" id="PF08324">
    <property type="entry name" value="PUL"/>
    <property type="match status" value="1"/>
</dbReference>
<dbReference type="GO" id="GO:0006508">
    <property type="term" value="P:proteolysis"/>
    <property type="evidence" value="ECO:0007669"/>
    <property type="project" value="UniProtKB-KW"/>
</dbReference>
<dbReference type="InterPro" id="IPR013535">
    <property type="entry name" value="PUL_dom"/>
</dbReference>
<name>A0A427XJ65_9TREE</name>
<dbReference type="AlphaFoldDB" id="A0A427XJ65"/>
<dbReference type="GeneID" id="39586405"/>
<organism evidence="8 9">
    <name type="scientific">Apiotrichum porosum</name>
    <dbReference type="NCBI Taxonomy" id="105984"/>
    <lineage>
        <taxon>Eukaryota</taxon>
        <taxon>Fungi</taxon>
        <taxon>Dikarya</taxon>
        <taxon>Basidiomycota</taxon>
        <taxon>Agaricomycotina</taxon>
        <taxon>Tremellomycetes</taxon>
        <taxon>Trichosporonales</taxon>
        <taxon>Trichosporonaceae</taxon>
        <taxon>Apiotrichum</taxon>
    </lineage>
</organism>
<dbReference type="Pfam" id="PF05903">
    <property type="entry name" value="Peptidase_C97"/>
    <property type="match status" value="1"/>
</dbReference>